<feature type="transmembrane region" description="Helical" evidence="2">
    <location>
        <begin position="165"/>
        <end position="183"/>
    </location>
</feature>
<comment type="caution">
    <text evidence="3">The sequence shown here is derived from an EMBL/GenBank/DDBJ whole genome shotgun (WGS) entry which is preliminary data.</text>
</comment>
<gene>
    <name evidence="3" type="ORF">ELQ90_06960</name>
</gene>
<feature type="region of interest" description="Disordered" evidence="1">
    <location>
        <begin position="1"/>
        <end position="155"/>
    </location>
</feature>
<keyword evidence="4" id="KW-1185">Reference proteome</keyword>
<dbReference type="OrthoDB" id="5079801at2"/>
<sequence length="548" mass="56823">MTDQNQNPSDRNDPNRQGAAPAWGSTPGEAGNASGGQYPTGQPGEYAGRDAATSGGQFGQPGEYAGAPTADDHVGRPAPSYGPPAPLYGAPGGDVTPDQNATGQYPGAPFGGQYTAPQQDTGQFGGSEHSPFGHAAFTEQSRGPRQSTDENGERYGVGPFSLREAVIAGLGLLLLIASFLPLVGGDYAEFVGYTNLWGPTPWLVIPGALLFIAAAALLVLRRVVPKLRWRVGSLSVDQFASAAAIVTAGFHLGAILLISSLGAWFGGLEDRFAPGAGPIVGLLVSLVAIALTTLATFIPPFAADFRDRPEAPAHRYARSAKPVPQRPKPAPAPEQQWTPDSSAEPAPTGYADPNAGWNTATAAPAEQWPGSVASAAEPDHGDVAAPVDAAPATAAYAYRPDEQVAPTASSSVDTSSLEEDIRTDDPFAAREPIVAFSDEPSANTTHDESTANTTHVEQVAESLSSERGEPTVAETAPPAVPQPEPFAPYWVLAPEQRQVVDLHSGTPLFEVGPTAWSLAVGERDGGLVIRADDGRVGLLRAVDGLTRG</sequence>
<feature type="transmembrane region" description="Helical" evidence="2">
    <location>
        <begin position="241"/>
        <end position="265"/>
    </location>
</feature>
<feature type="compositionally biased region" description="Polar residues" evidence="1">
    <location>
        <begin position="440"/>
        <end position="463"/>
    </location>
</feature>
<evidence type="ECO:0000256" key="1">
    <source>
        <dbReference type="SAM" id="MobiDB-lite"/>
    </source>
</evidence>
<feature type="compositionally biased region" description="Polar residues" evidence="1">
    <location>
        <begin position="406"/>
        <end position="415"/>
    </location>
</feature>
<feature type="transmembrane region" description="Helical" evidence="2">
    <location>
        <begin position="277"/>
        <end position="298"/>
    </location>
</feature>
<evidence type="ECO:0000256" key="2">
    <source>
        <dbReference type="SAM" id="Phobius"/>
    </source>
</evidence>
<feature type="region of interest" description="Disordered" evidence="1">
    <location>
        <begin position="366"/>
        <end position="385"/>
    </location>
</feature>
<reference evidence="3 4" key="1">
    <citation type="submission" date="2018-12" db="EMBL/GenBank/DDBJ databases">
        <authorList>
            <person name="Li F."/>
        </authorList>
    </citation>
    <scope>NUCLEOTIDE SEQUENCE [LARGE SCALE GENOMIC DNA]</scope>
    <source>
        <strain evidence="3 4">11W25H-1</strain>
    </source>
</reference>
<proteinExistence type="predicted"/>
<keyword evidence="2" id="KW-1133">Transmembrane helix</keyword>
<feature type="transmembrane region" description="Helical" evidence="2">
    <location>
        <begin position="203"/>
        <end position="220"/>
    </location>
</feature>
<dbReference type="RefSeq" id="WP_128494540.1">
    <property type="nucleotide sequence ID" value="NZ_RZNB01000002.1"/>
</dbReference>
<feature type="compositionally biased region" description="Basic and acidic residues" evidence="1">
    <location>
        <begin position="419"/>
        <end position="428"/>
    </location>
</feature>
<keyword evidence="2" id="KW-0812">Transmembrane</keyword>
<dbReference type="EMBL" id="RZNB01000002">
    <property type="protein sequence ID" value="RWZ51827.1"/>
    <property type="molecule type" value="Genomic_DNA"/>
</dbReference>
<feature type="region of interest" description="Disordered" evidence="1">
    <location>
        <begin position="313"/>
        <end position="361"/>
    </location>
</feature>
<protein>
    <submittedName>
        <fullName evidence="3">Uncharacterized protein</fullName>
    </submittedName>
</protein>
<evidence type="ECO:0000313" key="4">
    <source>
        <dbReference type="Proteomes" id="UP000288547"/>
    </source>
</evidence>
<evidence type="ECO:0000313" key="3">
    <source>
        <dbReference type="EMBL" id="RWZ51827.1"/>
    </source>
</evidence>
<name>A0A3S3ZR77_9MICO</name>
<accession>A0A3S3ZR77</accession>
<dbReference type="Proteomes" id="UP000288547">
    <property type="component" value="Unassembled WGS sequence"/>
</dbReference>
<keyword evidence="2" id="KW-0472">Membrane</keyword>
<dbReference type="AlphaFoldDB" id="A0A3S3ZR77"/>
<organism evidence="3 4">
    <name type="scientific">Labedella phragmitis</name>
    <dbReference type="NCBI Taxonomy" id="2498849"/>
    <lineage>
        <taxon>Bacteria</taxon>
        <taxon>Bacillati</taxon>
        <taxon>Actinomycetota</taxon>
        <taxon>Actinomycetes</taxon>
        <taxon>Micrococcales</taxon>
        <taxon>Microbacteriaceae</taxon>
        <taxon>Labedella</taxon>
    </lineage>
</organism>
<feature type="region of interest" description="Disordered" evidence="1">
    <location>
        <begin position="398"/>
        <end position="481"/>
    </location>
</feature>